<dbReference type="GO" id="GO:0006508">
    <property type="term" value="P:proteolysis"/>
    <property type="evidence" value="ECO:0007669"/>
    <property type="project" value="UniProtKB-KW"/>
</dbReference>
<accession>Q09JP5</accession>
<dbReference type="AlphaFoldDB" id="Q09JP5"/>
<evidence type="ECO:0000313" key="1">
    <source>
        <dbReference type="EMBL" id="ABI52718.1"/>
    </source>
</evidence>
<keyword evidence="1" id="KW-0482">Metalloprotease</keyword>
<feature type="non-terminal residue" evidence="1">
    <location>
        <position position="1"/>
    </location>
</feature>
<sequence length="123" mass="13441">GSNSYKLSKCTQTALSWAVDEISSKCAERSVEQAAGANRTVLPADVLPPDKFCKSLYAHEPNPGVCSSKYKGANSYLGRECMVKCCYAEDLWRPVIWLDAALDGYPCDTANQMCIHGRCGTRP</sequence>
<proteinExistence type="evidence at transcript level"/>
<reference evidence="1" key="1">
    <citation type="journal article" date="2008" name="Insect Biochem. Mol. Biol.">
        <title>Comparative sialomics between hard and soft ticks: implications for the evolution of blood-feeding behavior.</title>
        <authorList>
            <person name="Mans B.J."/>
            <person name="Andersen J.F."/>
            <person name="Francischetti I.M."/>
            <person name="Valenzuela J.G."/>
            <person name="Schwan T.G."/>
            <person name="Pham V.M."/>
            <person name="Garfield M.K."/>
            <person name="Hammer C.H."/>
            <person name="Ribeiro J.M."/>
        </authorList>
    </citation>
    <scope>NUCLEOTIDE SEQUENCE</scope>
    <source>
        <strain evidence="1">AM-224</strain>
        <tissue evidence="1">Adult salivary gland</tissue>
    </source>
</reference>
<name>Q09JP5_ARGMO</name>
<organism evidence="1">
    <name type="scientific">Argas monolakensis</name>
    <name type="common">Mono lake bird tick</name>
    <dbReference type="NCBI Taxonomy" id="34602"/>
    <lineage>
        <taxon>Eukaryota</taxon>
        <taxon>Metazoa</taxon>
        <taxon>Ecdysozoa</taxon>
        <taxon>Arthropoda</taxon>
        <taxon>Chelicerata</taxon>
        <taxon>Arachnida</taxon>
        <taxon>Acari</taxon>
        <taxon>Parasitiformes</taxon>
        <taxon>Ixodida</taxon>
        <taxon>Ixodoidea</taxon>
        <taxon>Argasidae</taxon>
        <taxon>Argasinae</taxon>
        <taxon>Argas</taxon>
    </lineage>
</organism>
<protein>
    <submittedName>
        <fullName evidence="1">Metalloprotease</fullName>
    </submittedName>
</protein>
<keyword evidence="1" id="KW-0378">Hydrolase</keyword>
<dbReference type="EMBL" id="DQ886801">
    <property type="protein sequence ID" value="ABI52718.1"/>
    <property type="molecule type" value="mRNA"/>
</dbReference>
<dbReference type="GO" id="GO:0008237">
    <property type="term" value="F:metallopeptidase activity"/>
    <property type="evidence" value="ECO:0007669"/>
    <property type="project" value="UniProtKB-KW"/>
</dbReference>
<keyword evidence="1" id="KW-0645">Protease</keyword>